<dbReference type="InterPro" id="IPR051198">
    <property type="entry name" value="BchE-like"/>
</dbReference>
<dbReference type="InterPro" id="IPR036724">
    <property type="entry name" value="Cobalamin-bd_sf"/>
</dbReference>
<evidence type="ECO:0000256" key="1">
    <source>
        <dbReference type="ARBA" id="ARBA00001966"/>
    </source>
</evidence>
<name>A0A923L288_9FIRM</name>
<dbReference type="InterPro" id="IPR025288">
    <property type="entry name" value="DUF4080"/>
</dbReference>
<evidence type="ECO:0000259" key="7">
    <source>
        <dbReference type="PROSITE" id="PS51918"/>
    </source>
</evidence>
<dbReference type="AlphaFoldDB" id="A0A923L288"/>
<keyword evidence="5" id="KW-0411">Iron-sulfur</keyword>
<protein>
    <submittedName>
        <fullName evidence="8">DUF4080 domain-containing protein</fullName>
    </submittedName>
</protein>
<keyword evidence="2" id="KW-0949">S-adenosyl-L-methionine</keyword>
<dbReference type="GO" id="GO:0046872">
    <property type="term" value="F:metal ion binding"/>
    <property type="evidence" value="ECO:0007669"/>
    <property type="project" value="UniProtKB-KW"/>
</dbReference>
<feature type="domain" description="B12-binding" evidence="6">
    <location>
        <begin position="1"/>
        <end position="137"/>
    </location>
</feature>
<dbReference type="SMART" id="SM00729">
    <property type="entry name" value="Elp3"/>
    <property type="match status" value="1"/>
</dbReference>
<comment type="caution">
    <text evidence="8">The sequence shown here is derived from an EMBL/GenBank/DDBJ whole genome shotgun (WGS) entry which is preliminary data.</text>
</comment>
<dbReference type="SFLD" id="SFLDG01123">
    <property type="entry name" value="methyltransferase_(Class_B)"/>
    <property type="match status" value="1"/>
</dbReference>
<evidence type="ECO:0000256" key="4">
    <source>
        <dbReference type="ARBA" id="ARBA00023004"/>
    </source>
</evidence>
<evidence type="ECO:0000256" key="5">
    <source>
        <dbReference type="ARBA" id="ARBA00023014"/>
    </source>
</evidence>
<dbReference type="InterPro" id="IPR058240">
    <property type="entry name" value="rSAM_sf"/>
</dbReference>
<dbReference type="PROSITE" id="PS51332">
    <property type="entry name" value="B12_BINDING"/>
    <property type="match status" value="1"/>
</dbReference>
<dbReference type="SUPFAM" id="SSF52242">
    <property type="entry name" value="Cobalamin (vitamin B12)-binding domain"/>
    <property type="match status" value="1"/>
</dbReference>
<dbReference type="Pfam" id="PF02310">
    <property type="entry name" value="B12-binding"/>
    <property type="match status" value="1"/>
</dbReference>
<dbReference type="Proteomes" id="UP000659630">
    <property type="component" value="Unassembled WGS sequence"/>
</dbReference>
<evidence type="ECO:0000313" key="9">
    <source>
        <dbReference type="Proteomes" id="UP000659630"/>
    </source>
</evidence>
<proteinExistence type="predicted"/>
<dbReference type="Gene3D" id="3.80.30.20">
    <property type="entry name" value="tm_1862 like domain"/>
    <property type="match status" value="1"/>
</dbReference>
<evidence type="ECO:0000256" key="3">
    <source>
        <dbReference type="ARBA" id="ARBA00022723"/>
    </source>
</evidence>
<dbReference type="PANTHER" id="PTHR43409:SF16">
    <property type="entry name" value="SLR0320 PROTEIN"/>
    <property type="match status" value="1"/>
</dbReference>
<dbReference type="InterPro" id="IPR006638">
    <property type="entry name" value="Elp3/MiaA/NifB-like_rSAM"/>
</dbReference>
<dbReference type="SFLD" id="SFLDG01082">
    <property type="entry name" value="B12-binding_domain_containing"/>
    <property type="match status" value="1"/>
</dbReference>
<dbReference type="CDD" id="cd02068">
    <property type="entry name" value="radical_SAM_B12_BD"/>
    <property type="match status" value="1"/>
</dbReference>
<dbReference type="GO" id="GO:0031419">
    <property type="term" value="F:cobalamin binding"/>
    <property type="evidence" value="ECO:0007669"/>
    <property type="project" value="InterPro"/>
</dbReference>
<evidence type="ECO:0000256" key="2">
    <source>
        <dbReference type="ARBA" id="ARBA00022691"/>
    </source>
</evidence>
<feature type="domain" description="Radical SAM core" evidence="7">
    <location>
        <begin position="173"/>
        <end position="405"/>
    </location>
</feature>
<dbReference type="InterPro" id="IPR034466">
    <property type="entry name" value="Methyltransferase_Class_B"/>
</dbReference>
<dbReference type="InterPro" id="IPR007197">
    <property type="entry name" value="rSAM"/>
</dbReference>
<reference evidence="8" key="1">
    <citation type="submission" date="2020-08" db="EMBL/GenBank/DDBJ databases">
        <title>Genome public.</title>
        <authorList>
            <person name="Liu C."/>
            <person name="Sun Q."/>
        </authorList>
    </citation>
    <scope>NUCLEOTIDE SEQUENCE</scope>
    <source>
        <strain evidence="8">BX8</strain>
    </source>
</reference>
<comment type="cofactor">
    <cofactor evidence="1">
        <name>[4Fe-4S] cluster</name>
        <dbReference type="ChEBI" id="CHEBI:49883"/>
    </cofactor>
</comment>
<dbReference type="RefSeq" id="WP_186888878.1">
    <property type="nucleotide sequence ID" value="NZ_JACONZ010000005.1"/>
</dbReference>
<keyword evidence="9" id="KW-1185">Reference proteome</keyword>
<dbReference type="SFLD" id="SFLDS00029">
    <property type="entry name" value="Radical_SAM"/>
    <property type="match status" value="1"/>
</dbReference>
<dbReference type="EMBL" id="JACONZ010000005">
    <property type="protein sequence ID" value="MBC5582520.1"/>
    <property type="molecule type" value="Genomic_DNA"/>
</dbReference>
<accession>A0A923L288</accession>
<organism evidence="8 9">
    <name type="scientific">Anaerofilum hominis</name>
    <dbReference type="NCBI Taxonomy" id="2763016"/>
    <lineage>
        <taxon>Bacteria</taxon>
        <taxon>Bacillati</taxon>
        <taxon>Bacillota</taxon>
        <taxon>Clostridia</taxon>
        <taxon>Eubacteriales</taxon>
        <taxon>Oscillospiraceae</taxon>
        <taxon>Anaerofilum</taxon>
    </lineage>
</organism>
<keyword evidence="4" id="KW-0408">Iron</keyword>
<gene>
    <name evidence="8" type="ORF">H8S23_13480</name>
</gene>
<dbReference type="InterPro" id="IPR006158">
    <property type="entry name" value="Cobalamin-bd"/>
</dbReference>
<sequence>MKTILCQVNSQYIHSALAPWCLAAAAWERCADPGELQVVDANINQPVRQTAARLAEGRPGLVALSCYIWNAAYLQALFPLLRALLPDAVIAVGGPEASFDTAAFLEANPAVDCVLTGEGETAFPLFLDALASGASWAGVPGLVCRRGGQITSSPPPPPAVQLPDPYTPAYFAALAGRIAYVETSRGCPFTCAFCLSGREDRLRQFPLPEMERRLLKLSASGSKTIKFVDRTFNADEKRAMEIWRFLVRQRLDGAIPAGVCFHFEVGADLFSDACLAFLKTAPPGLFQFEAGLQSFNPETLGAVQRRTDLSRLCANLLSIRAGGNIHLHVDLIAGLPYEDAASFAASFDRAFALRPHQLQLGFLKLLRGSALRARATQLGLQYDPAPPYEVRATRWLQPASFHRIKTAERALGWLYNSGRYPRALAELLGLWQGGAFAFFAAFGGFAAARGAGEHPAQDAVAELLFQFGGGLAGMAPQRLRDLLCLDLLSGRRGGRLPGFLRAEDPDHGRIAPLLRSGAADHGALPVDRPGEKFHAGQLGFCILYSGAGCCSGGRALAVADYTRRDPVTGRYALTTLPVEEFFAAAGHAPPRAAEKNGR</sequence>
<dbReference type="PROSITE" id="PS51918">
    <property type="entry name" value="RADICAL_SAM"/>
    <property type="match status" value="1"/>
</dbReference>
<dbReference type="Pfam" id="PF04055">
    <property type="entry name" value="Radical_SAM"/>
    <property type="match status" value="1"/>
</dbReference>
<dbReference type="Gene3D" id="3.40.50.280">
    <property type="entry name" value="Cobalamin-binding domain"/>
    <property type="match status" value="1"/>
</dbReference>
<dbReference type="GO" id="GO:0005829">
    <property type="term" value="C:cytosol"/>
    <property type="evidence" value="ECO:0007669"/>
    <property type="project" value="TreeGrafter"/>
</dbReference>
<dbReference type="SUPFAM" id="SSF102114">
    <property type="entry name" value="Radical SAM enzymes"/>
    <property type="match status" value="1"/>
</dbReference>
<evidence type="ECO:0000259" key="6">
    <source>
        <dbReference type="PROSITE" id="PS51332"/>
    </source>
</evidence>
<dbReference type="InterPro" id="IPR023404">
    <property type="entry name" value="rSAM_horseshoe"/>
</dbReference>
<evidence type="ECO:0000313" key="8">
    <source>
        <dbReference type="EMBL" id="MBC5582520.1"/>
    </source>
</evidence>
<dbReference type="GO" id="GO:0003824">
    <property type="term" value="F:catalytic activity"/>
    <property type="evidence" value="ECO:0007669"/>
    <property type="project" value="InterPro"/>
</dbReference>
<dbReference type="Pfam" id="PF13311">
    <property type="entry name" value="DUF4080"/>
    <property type="match status" value="1"/>
</dbReference>
<keyword evidence="3" id="KW-0479">Metal-binding</keyword>
<dbReference type="PANTHER" id="PTHR43409">
    <property type="entry name" value="ANAEROBIC MAGNESIUM-PROTOPORPHYRIN IX MONOMETHYL ESTER CYCLASE-RELATED"/>
    <property type="match status" value="1"/>
</dbReference>
<dbReference type="GO" id="GO:0051539">
    <property type="term" value="F:4 iron, 4 sulfur cluster binding"/>
    <property type="evidence" value="ECO:0007669"/>
    <property type="project" value="UniProtKB-KW"/>
</dbReference>